<gene>
    <name evidence="1" type="ORF">HPB49_014678</name>
</gene>
<reference evidence="1" key="1">
    <citation type="submission" date="2020-05" db="EMBL/GenBank/DDBJ databases">
        <title>Large-scale comparative analyses of tick genomes elucidate their genetic diversity and vector capacities.</title>
        <authorList>
            <person name="Jia N."/>
            <person name="Wang J."/>
            <person name="Shi W."/>
            <person name="Du L."/>
            <person name="Sun Y."/>
            <person name="Zhan W."/>
            <person name="Jiang J."/>
            <person name="Wang Q."/>
            <person name="Zhang B."/>
            <person name="Ji P."/>
            <person name="Sakyi L.B."/>
            <person name="Cui X."/>
            <person name="Yuan T."/>
            <person name="Jiang B."/>
            <person name="Yang W."/>
            <person name="Lam T.T.-Y."/>
            <person name="Chang Q."/>
            <person name="Ding S."/>
            <person name="Wang X."/>
            <person name="Zhu J."/>
            <person name="Ruan X."/>
            <person name="Zhao L."/>
            <person name="Wei J."/>
            <person name="Que T."/>
            <person name="Du C."/>
            <person name="Cheng J."/>
            <person name="Dai P."/>
            <person name="Han X."/>
            <person name="Huang E."/>
            <person name="Gao Y."/>
            <person name="Liu J."/>
            <person name="Shao H."/>
            <person name="Ye R."/>
            <person name="Li L."/>
            <person name="Wei W."/>
            <person name="Wang X."/>
            <person name="Wang C."/>
            <person name="Yang T."/>
            <person name="Huo Q."/>
            <person name="Li W."/>
            <person name="Guo W."/>
            <person name="Chen H."/>
            <person name="Zhou L."/>
            <person name="Ni X."/>
            <person name="Tian J."/>
            <person name="Zhou Y."/>
            <person name="Sheng Y."/>
            <person name="Liu T."/>
            <person name="Pan Y."/>
            <person name="Xia L."/>
            <person name="Li J."/>
            <person name="Zhao F."/>
            <person name="Cao W."/>
        </authorList>
    </citation>
    <scope>NUCLEOTIDE SEQUENCE</scope>
    <source>
        <strain evidence="1">Dsil-2018</strain>
    </source>
</reference>
<evidence type="ECO:0000313" key="2">
    <source>
        <dbReference type="Proteomes" id="UP000821865"/>
    </source>
</evidence>
<dbReference type="EMBL" id="CM023477">
    <property type="protein sequence ID" value="KAH7937686.1"/>
    <property type="molecule type" value="Genomic_DNA"/>
</dbReference>
<dbReference type="Proteomes" id="UP000821865">
    <property type="component" value="Chromosome 8"/>
</dbReference>
<name>A0ACB8C9Y1_DERSI</name>
<sequence>MGASFDEIFQKASDEDGNTVSRDTCPDLSLIKGARNYEWNNTQDTLGSDHCILNICPDYNKHRKPRGQARLTDSPLFRKEEDPTLTAPIESYEEWAESLLGARDHFTRTLQTSEEVRAIHNHLLHIWEARICLTRRWKRQNYNRKLKIKIAELTSQAEDLGTKAAWHLLKCLIEPTKSRGEQQRNLKRALHGFAGTDEQLVAALTSKYICTMKDNEPVREYESMENPDLDREIEVEEIQGALMAMRRSTAPGNDNVTPVRVATFGRRAPRAVVPRCCRGDAVLVASCSIATETCVRAGIRFGRRPD</sequence>
<organism evidence="1 2">
    <name type="scientific">Dermacentor silvarum</name>
    <name type="common">Tick</name>
    <dbReference type="NCBI Taxonomy" id="543639"/>
    <lineage>
        <taxon>Eukaryota</taxon>
        <taxon>Metazoa</taxon>
        <taxon>Ecdysozoa</taxon>
        <taxon>Arthropoda</taxon>
        <taxon>Chelicerata</taxon>
        <taxon>Arachnida</taxon>
        <taxon>Acari</taxon>
        <taxon>Parasitiformes</taxon>
        <taxon>Ixodida</taxon>
        <taxon>Ixodoidea</taxon>
        <taxon>Ixodidae</taxon>
        <taxon>Rhipicephalinae</taxon>
        <taxon>Dermacentor</taxon>
    </lineage>
</organism>
<keyword evidence="2" id="KW-1185">Reference proteome</keyword>
<accession>A0ACB8C9Y1</accession>
<evidence type="ECO:0000313" key="1">
    <source>
        <dbReference type="EMBL" id="KAH7937686.1"/>
    </source>
</evidence>
<comment type="caution">
    <text evidence="1">The sequence shown here is derived from an EMBL/GenBank/DDBJ whole genome shotgun (WGS) entry which is preliminary data.</text>
</comment>
<proteinExistence type="predicted"/>
<protein>
    <submittedName>
        <fullName evidence="1">Uncharacterized protein</fullName>
    </submittedName>
</protein>